<dbReference type="ESTHER" id="9baci-a0a060lzd7">
    <property type="family name" value="CarbLipBact_1"/>
</dbReference>
<proteinExistence type="predicted"/>
<evidence type="ECO:0000259" key="2">
    <source>
        <dbReference type="Pfam" id="PF12146"/>
    </source>
</evidence>
<name>A0A060LZD7_9BACI</name>
<dbReference type="EMBL" id="CP003923">
    <property type="protein sequence ID" value="AIC95552.1"/>
    <property type="molecule type" value="Genomic_DNA"/>
</dbReference>
<dbReference type="GO" id="GO:0052689">
    <property type="term" value="F:carboxylic ester hydrolase activity"/>
    <property type="evidence" value="ECO:0007669"/>
    <property type="project" value="InterPro"/>
</dbReference>
<evidence type="ECO:0000256" key="1">
    <source>
        <dbReference type="PIRSR" id="PIRSR017388-1"/>
    </source>
</evidence>
<accession>A0A060LZD7</accession>
<dbReference type="OrthoDB" id="9800213at2"/>
<dbReference type="SUPFAM" id="SSF53474">
    <property type="entry name" value="alpha/beta-Hydrolases"/>
    <property type="match status" value="1"/>
</dbReference>
<feature type="active site" description="Charge relay system" evidence="1">
    <location>
        <position position="222"/>
    </location>
</feature>
<dbReference type="PIRSF" id="PIRSF017388">
    <property type="entry name" value="Esterase_lipase"/>
    <property type="match status" value="1"/>
</dbReference>
<dbReference type="Proteomes" id="UP000027142">
    <property type="component" value="Chromosome"/>
</dbReference>
<reference evidence="3 4" key="1">
    <citation type="journal article" date="2014" name="Gene">
        <title>A comparative genomic analysis of the alkalitolerant soil bacterium Bacillus lehensis G1.</title>
        <authorList>
            <person name="Noor Y.M."/>
            <person name="Samsulrizal N.H."/>
            <person name="Jema'on N.A."/>
            <person name="Low K.O."/>
            <person name="Ramli A.N."/>
            <person name="Alias N.I."/>
            <person name="Damis S.I."/>
            <person name="Fuzi S.F."/>
            <person name="Isa M.N."/>
            <person name="Murad A.M."/>
            <person name="Raih M.F."/>
            <person name="Bakar F.D."/>
            <person name="Najimudin N."/>
            <person name="Mahadi N.M."/>
            <person name="Illias R.M."/>
        </authorList>
    </citation>
    <scope>NUCLEOTIDE SEQUENCE [LARGE SCALE GENOMIC DNA]</scope>
    <source>
        <strain evidence="3 4">G1</strain>
    </source>
</reference>
<dbReference type="PATRIC" id="fig|1246626.3.peg.2978"/>
<organism evidence="3 4">
    <name type="scientific">Shouchella lehensis G1</name>
    <dbReference type="NCBI Taxonomy" id="1246626"/>
    <lineage>
        <taxon>Bacteria</taxon>
        <taxon>Bacillati</taxon>
        <taxon>Bacillota</taxon>
        <taxon>Bacilli</taxon>
        <taxon>Bacillales</taxon>
        <taxon>Bacillaceae</taxon>
        <taxon>Shouchella</taxon>
    </lineage>
</organism>
<feature type="domain" description="Serine aminopeptidase S33" evidence="2">
    <location>
        <begin position="15"/>
        <end position="225"/>
    </location>
</feature>
<dbReference type="STRING" id="1246626.BleG1_2988"/>
<sequence length="248" mass="28403">MKIVAPKPFTFKGGKRAVLLLHGFTGTTADVRMLGRFLQNEGYTCHAPLYRGHGVPPEELVQYSPADWWEDVEAAYEHLQTEGYDEIAVCGLSLGGVFTLKLGYSKPVKGIVSMCAPVRPRTEEAIKEGFLKYAKEYKQLEKKPEEEIDKDLLALKETSMNTLYQLRGLMDDVRKELDLIYSPAFIVQARQDEMIDIESANMIYEEIETDDKELKWYEESTHVITLGDEKETLHQDILSFLNELEWSN</sequence>
<dbReference type="InterPro" id="IPR029058">
    <property type="entry name" value="AB_hydrolase_fold"/>
</dbReference>
<feature type="active site" description="Charge relay system" evidence="1">
    <location>
        <position position="192"/>
    </location>
</feature>
<keyword evidence="4" id="KW-1185">Reference proteome</keyword>
<dbReference type="InterPro" id="IPR022742">
    <property type="entry name" value="Hydrolase_4"/>
</dbReference>
<dbReference type="HOGENOM" id="CLU_076594_0_0_9"/>
<feature type="active site" description="Nucleophile" evidence="1">
    <location>
        <position position="93"/>
    </location>
</feature>
<dbReference type="Pfam" id="PF12146">
    <property type="entry name" value="Hydrolase_4"/>
    <property type="match status" value="1"/>
</dbReference>
<dbReference type="KEGG" id="ble:BleG1_2988"/>
<gene>
    <name evidence="3" type="ORF">BleG1_2988</name>
</gene>
<evidence type="ECO:0000313" key="3">
    <source>
        <dbReference type="EMBL" id="AIC95552.1"/>
    </source>
</evidence>
<dbReference type="PANTHER" id="PTHR11614">
    <property type="entry name" value="PHOSPHOLIPASE-RELATED"/>
    <property type="match status" value="1"/>
</dbReference>
<dbReference type="RefSeq" id="WP_038482544.1">
    <property type="nucleotide sequence ID" value="NZ_CP003923.1"/>
</dbReference>
<dbReference type="eggNOG" id="COG1647">
    <property type="taxonomic scope" value="Bacteria"/>
</dbReference>
<protein>
    <submittedName>
        <fullName evidence="3">Carboxylesterase</fullName>
    </submittedName>
</protein>
<dbReference type="InterPro" id="IPR012354">
    <property type="entry name" value="Esterase_lipase"/>
</dbReference>
<dbReference type="Gene3D" id="3.40.50.1820">
    <property type="entry name" value="alpha/beta hydrolase"/>
    <property type="match status" value="1"/>
</dbReference>
<evidence type="ECO:0000313" key="4">
    <source>
        <dbReference type="Proteomes" id="UP000027142"/>
    </source>
</evidence>
<dbReference type="AlphaFoldDB" id="A0A060LZD7"/>
<dbReference type="InterPro" id="IPR051044">
    <property type="entry name" value="MAG_DAG_Lipase"/>
</dbReference>